<name>A0A1H3GBG6_9RHOB</name>
<reference evidence="1 2" key="1">
    <citation type="submission" date="2016-10" db="EMBL/GenBank/DDBJ databases">
        <authorList>
            <person name="de Groot N.N."/>
        </authorList>
    </citation>
    <scope>NUCLEOTIDE SEQUENCE [LARGE SCALE GENOMIC DNA]</scope>
    <source>
        <strain evidence="1 2">DSM 26880</strain>
    </source>
</reference>
<gene>
    <name evidence="1" type="ORF">SAMN05444340_102235</name>
</gene>
<dbReference type="EMBL" id="FNPF01000002">
    <property type="protein sequence ID" value="SDX99988.1"/>
    <property type="molecule type" value="Genomic_DNA"/>
</dbReference>
<dbReference type="STRING" id="321339.SAMN05444340_102235"/>
<dbReference type="Proteomes" id="UP000199286">
    <property type="component" value="Unassembled WGS sequence"/>
</dbReference>
<keyword evidence="2" id="KW-1185">Reference proteome</keyword>
<organism evidence="1 2">
    <name type="scientific">Citreimonas salinaria</name>
    <dbReference type="NCBI Taxonomy" id="321339"/>
    <lineage>
        <taxon>Bacteria</taxon>
        <taxon>Pseudomonadati</taxon>
        <taxon>Pseudomonadota</taxon>
        <taxon>Alphaproteobacteria</taxon>
        <taxon>Rhodobacterales</taxon>
        <taxon>Roseobacteraceae</taxon>
        <taxon>Citreimonas</taxon>
    </lineage>
</organism>
<dbReference type="RefSeq" id="WP_089879344.1">
    <property type="nucleotide sequence ID" value="NZ_FNPF01000002.1"/>
</dbReference>
<evidence type="ECO:0000313" key="2">
    <source>
        <dbReference type="Proteomes" id="UP000199286"/>
    </source>
</evidence>
<dbReference type="OrthoDB" id="7868833at2"/>
<sequence length="106" mass="11545">MLERSLRPFLRPDTLSRRAEYRSEPTVNDTVGRNATTQVEIDTKGPILLGLVGTEEALSALIRLPDGTIERVGAGDTLGERDTVVGIDSDGVVVTRGPFTNRLRLL</sequence>
<evidence type="ECO:0000313" key="1">
    <source>
        <dbReference type="EMBL" id="SDX99988.1"/>
    </source>
</evidence>
<accession>A0A1H3GBG6</accession>
<evidence type="ECO:0008006" key="3">
    <source>
        <dbReference type="Google" id="ProtNLM"/>
    </source>
</evidence>
<dbReference type="AlphaFoldDB" id="A0A1H3GBG6"/>
<protein>
    <recommendedName>
        <fullName evidence="3">Type IV pilus biogenesis</fullName>
    </recommendedName>
</protein>
<proteinExistence type="predicted"/>